<dbReference type="PANTHER" id="PTHR30558">
    <property type="entry name" value="EXBD MEMBRANE COMPONENT OF PMF-DRIVEN MACROMOLECULE IMPORT SYSTEM"/>
    <property type="match status" value="1"/>
</dbReference>
<evidence type="ECO:0000313" key="9">
    <source>
        <dbReference type="EMBL" id="MEK8090047.1"/>
    </source>
</evidence>
<evidence type="ECO:0000256" key="2">
    <source>
        <dbReference type="ARBA" id="ARBA00005811"/>
    </source>
</evidence>
<name>A0ABU9D949_9PROT</name>
<keyword evidence="6 8" id="KW-0472">Membrane</keyword>
<keyword evidence="7" id="KW-0813">Transport</keyword>
<sequence length="139" mass="15561">MKLSTPYPPKKPRIELIPLIDVMFFLLASFIFVSLSMVQHKGIRVDVPQAATGQPDRQEYYAVTITKDGKLYANKRLVTQAELVQELGKLSRQPDAPRVYINADKSVPHGEVIMVMDLAREAGIEKVAFETKPRSPVAP</sequence>
<evidence type="ECO:0000313" key="10">
    <source>
        <dbReference type="Proteomes" id="UP001446205"/>
    </source>
</evidence>
<dbReference type="RefSeq" id="WP_341371104.1">
    <property type="nucleotide sequence ID" value="NZ_JBBPCO010000009.1"/>
</dbReference>
<evidence type="ECO:0000256" key="4">
    <source>
        <dbReference type="ARBA" id="ARBA00022692"/>
    </source>
</evidence>
<comment type="caution">
    <text evidence="9">The sequence shown here is derived from an EMBL/GenBank/DDBJ whole genome shotgun (WGS) entry which is preliminary data.</text>
</comment>
<keyword evidence="5 8" id="KW-1133">Transmembrane helix</keyword>
<protein>
    <submittedName>
        <fullName evidence="9">Biopolymer transporter ExbD</fullName>
    </submittedName>
</protein>
<keyword evidence="7" id="KW-0653">Protein transport</keyword>
<evidence type="ECO:0000256" key="1">
    <source>
        <dbReference type="ARBA" id="ARBA00004162"/>
    </source>
</evidence>
<evidence type="ECO:0000256" key="3">
    <source>
        <dbReference type="ARBA" id="ARBA00022475"/>
    </source>
</evidence>
<organism evidence="9 10">
    <name type="scientific">Thermithiobacillus plumbiphilus</name>
    <dbReference type="NCBI Taxonomy" id="1729899"/>
    <lineage>
        <taxon>Bacteria</taxon>
        <taxon>Pseudomonadati</taxon>
        <taxon>Pseudomonadota</taxon>
        <taxon>Acidithiobacillia</taxon>
        <taxon>Acidithiobacillales</taxon>
        <taxon>Thermithiobacillaceae</taxon>
        <taxon>Thermithiobacillus</taxon>
    </lineage>
</organism>
<gene>
    <name evidence="9" type="ORF">WOB96_09730</name>
</gene>
<reference evidence="9 10" key="1">
    <citation type="submission" date="2024-04" db="EMBL/GenBank/DDBJ databases">
        <authorList>
            <person name="Abashina T."/>
            <person name="Shaikin A."/>
        </authorList>
    </citation>
    <scope>NUCLEOTIDE SEQUENCE [LARGE SCALE GENOMIC DNA]</scope>
    <source>
        <strain evidence="9 10">AAFK</strain>
    </source>
</reference>
<evidence type="ECO:0000256" key="7">
    <source>
        <dbReference type="RuleBase" id="RU003879"/>
    </source>
</evidence>
<dbReference type="InterPro" id="IPR003400">
    <property type="entry name" value="ExbD"/>
</dbReference>
<accession>A0ABU9D949</accession>
<evidence type="ECO:0000256" key="5">
    <source>
        <dbReference type="ARBA" id="ARBA00022989"/>
    </source>
</evidence>
<keyword evidence="10" id="KW-1185">Reference proteome</keyword>
<evidence type="ECO:0000256" key="8">
    <source>
        <dbReference type="SAM" id="Phobius"/>
    </source>
</evidence>
<comment type="similarity">
    <text evidence="2 7">Belongs to the ExbD/TolR family.</text>
</comment>
<dbReference type="Proteomes" id="UP001446205">
    <property type="component" value="Unassembled WGS sequence"/>
</dbReference>
<keyword evidence="4 7" id="KW-0812">Transmembrane</keyword>
<dbReference type="Gene3D" id="3.30.420.270">
    <property type="match status" value="1"/>
</dbReference>
<dbReference type="Pfam" id="PF02472">
    <property type="entry name" value="ExbD"/>
    <property type="match status" value="1"/>
</dbReference>
<proteinExistence type="inferred from homology"/>
<feature type="transmembrane region" description="Helical" evidence="8">
    <location>
        <begin position="16"/>
        <end position="35"/>
    </location>
</feature>
<comment type="subcellular location">
    <subcellularLocation>
        <location evidence="1">Cell membrane</location>
        <topology evidence="1">Single-pass membrane protein</topology>
    </subcellularLocation>
    <subcellularLocation>
        <location evidence="7">Cell membrane</location>
        <topology evidence="7">Single-pass type II membrane protein</topology>
    </subcellularLocation>
</comment>
<dbReference type="EMBL" id="JBBPCO010000009">
    <property type="protein sequence ID" value="MEK8090047.1"/>
    <property type="molecule type" value="Genomic_DNA"/>
</dbReference>
<evidence type="ECO:0000256" key="6">
    <source>
        <dbReference type="ARBA" id="ARBA00023136"/>
    </source>
</evidence>
<keyword evidence="3" id="KW-1003">Cell membrane</keyword>